<sequence length="155" mass="16748">MTPPRRMRSVVPSDSGIRTERKPLIPEVEPILGGAGEQGANTESQAPAVPDSQTSGVSESRSTRGPRWKELVRKEARLHPGQVEALTALRRRINASRQNRSEIITDNSLLRVAVGLLMAHADRLRGDTEEELLASVLPRRRTGASQGGAGSEAAK</sequence>
<dbReference type="EMBL" id="BAAAHU010000032">
    <property type="protein sequence ID" value="GAA1011568.1"/>
    <property type="molecule type" value="Genomic_DNA"/>
</dbReference>
<gene>
    <name evidence="2" type="ORF">GCM10009564_32830</name>
</gene>
<feature type="compositionally biased region" description="Gly residues" evidence="1">
    <location>
        <begin position="145"/>
        <end position="155"/>
    </location>
</feature>
<name>A0ABN1T0W9_9ACTN</name>
<evidence type="ECO:0000313" key="2">
    <source>
        <dbReference type="EMBL" id="GAA1011568.1"/>
    </source>
</evidence>
<reference evidence="2 3" key="1">
    <citation type="journal article" date="2019" name="Int. J. Syst. Evol. Microbiol.">
        <title>The Global Catalogue of Microorganisms (GCM) 10K type strain sequencing project: providing services to taxonomists for standard genome sequencing and annotation.</title>
        <authorList>
            <consortium name="The Broad Institute Genomics Platform"/>
            <consortium name="The Broad Institute Genome Sequencing Center for Infectious Disease"/>
            <person name="Wu L."/>
            <person name="Ma J."/>
        </authorList>
    </citation>
    <scope>NUCLEOTIDE SEQUENCE [LARGE SCALE GENOMIC DNA]</scope>
    <source>
        <strain evidence="2 3">JCM 11269</strain>
    </source>
</reference>
<organism evidence="2 3">
    <name type="scientific">Streptomyces thermogriseus</name>
    <dbReference type="NCBI Taxonomy" id="75292"/>
    <lineage>
        <taxon>Bacteria</taxon>
        <taxon>Bacillati</taxon>
        <taxon>Actinomycetota</taxon>
        <taxon>Actinomycetes</taxon>
        <taxon>Kitasatosporales</taxon>
        <taxon>Streptomycetaceae</taxon>
        <taxon>Streptomyces</taxon>
    </lineage>
</organism>
<feature type="region of interest" description="Disordered" evidence="1">
    <location>
        <begin position="135"/>
        <end position="155"/>
    </location>
</feature>
<feature type="region of interest" description="Disordered" evidence="1">
    <location>
        <begin position="1"/>
        <end position="69"/>
    </location>
</feature>
<protein>
    <submittedName>
        <fullName evidence="2">Uncharacterized protein</fullName>
    </submittedName>
</protein>
<proteinExistence type="predicted"/>
<dbReference type="Proteomes" id="UP001501072">
    <property type="component" value="Unassembled WGS sequence"/>
</dbReference>
<feature type="compositionally biased region" description="Polar residues" evidence="1">
    <location>
        <begin position="39"/>
        <end position="60"/>
    </location>
</feature>
<comment type="caution">
    <text evidence="2">The sequence shown here is derived from an EMBL/GenBank/DDBJ whole genome shotgun (WGS) entry which is preliminary data.</text>
</comment>
<keyword evidence="3" id="KW-1185">Reference proteome</keyword>
<accession>A0ABN1T0W9</accession>
<evidence type="ECO:0000313" key="3">
    <source>
        <dbReference type="Proteomes" id="UP001501072"/>
    </source>
</evidence>
<evidence type="ECO:0000256" key="1">
    <source>
        <dbReference type="SAM" id="MobiDB-lite"/>
    </source>
</evidence>